<dbReference type="Gene3D" id="1.25.40.10">
    <property type="entry name" value="Tetratricopeptide repeat domain"/>
    <property type="match status" value="1"/>
</dbReference>
<proteinExistence type="predicted"/>
<evidence type="ECO:0000313" key="5">
    <source>
        <dbReference type="Proteomes" id="UP001500840"/>
    </source>
</evidence>
<keyword evidence="2 3" id="KW-0802">TPR repeat</keyword>
<evidence type="ECO:0000313" key="4">
    <source>
        <dbReference type="EMBL" id="GAA4463068.1"/>
    </source>
</evidence>
<dbReference type="SMART" id="SM00028">
    <property type="entry name" value="TPR"/>
    <property type="match status" value="3"/>
</dbReference>
<dbReference type="InterPro" id="IPR019734">
    <property type="entry name" value="TPR_rpt"/>
</dbReference>
<organism evidence="4 5">
    <name type="scientific">Novipirellula rosea</name>
    <dbReference type="NCBI Taxonomy" id="1031540"/>
    <lineage>
        <taxon>Bacteria</taxon>
        <taxon>Pseudomonadati</taxon>
        <taxon>Planctomycetota</taxon>
        <taxon>Planctomycetia</taxon>
        <taxon>Pirellulales</taxon>
        <taxon>Pirellulaceae</taxon>
        <taxon>Novipirellula</taxon>
    </lineage>
</organism>
<dbReference type="EMBL" id="BAABGA010000064">
    <property type="protein sequence ID" value="GAA4463068.1"/>
    <property type="molecule type" value="Genomic_DNA"/>
</dbReference>
<dbReference type="PANTHER" id="PTHR44186:SF1">
    <property type="entry name" value="BARDET-BIEDL SYNDROME 4 PROTEIN"/>
    <property type="match status" value="1"/>
</dbReference>
<protein>
    <recommendedName>
        <fullName evidence="6">Tetratricopeptide repeat protein</fullName>
    </recommendedName>
</protein>
<dbReference type="RefSeq" id="WP_345326125.1">
    <property type="nucleotide sequence ID" value="NZ_BAABGA010000064.1"/>
</dbReference>
<feature type="repeat" description="TPR" evidence="3">
    <location>
        <begin position="218"/>
        <end position="251"/>
    </location>
</feature>
<dbReference type="SUPFAM" id="SSF48452">
    <property type="entry name" value="TPR-like"/>
    <property type="match status" value="1"/>
</dbReference>
<name>A0ABP8NCB2_9BACT</name>
<reference evidence="5" key="1">
    <citation type="journal article" date="2019" name="Int. J. Syst. Evol. Microbiol.">
        <title>The Global Catalogue of Microorganisms (GCM) 10K type strain sequencing project: providing services to taxonomists for standard genome sequencing and annotation.</title>
        <authorList>
            <consortium name="The Broad Institute Genomics Platform"/>
            <consortium name="The Broad Institute Genome Sequencing Center for Infectious Disease"/>
            <person name="Wu L."/>
            <person name="Ma J."/>
        </authorList>
    </citation>
    <scope>NUCLEOTIDE SEQUENCE [LARGE SCALE GENOMIC DNA]</scope>
    <source>
        <strain evidence="5">JCM 17759</strain>
    </source>
</reference>
<evidence type="ECO:0000256" key="3">
    <source>
        <dbReference type="PROSITE-ProRule" id="PRU00339"/>
    </source>
</evidence>
<dbReference type="PANTHER" id="PTHR44186">
    <property type="match status" value="1"/>
</dbReference>
<dbReference type="Pfam" id="PF13432">
    <property type="entry name" value="TPR_16"/>
    <property type="match status" value="1"/>
</dbReference>
<gene>
    <name evidence="4" type="ORF">GCM10023156_47730</name>
</gene>
<dbReference type="PROSITE" id="PS50005">
    <property type="entry name" value="TPR"/>
    <property type="match status" value="1"/>
</dbReference>
<sequence>MPLLIQGTAIVIRNDALDRCLPGGAADFASIAPNAMSYSDDLLSQASFMSPLDAHRFAEQLELYGLDRTNDMVDFVMVHSHDQTAEPDNDWLILFEYEGGLIATMRGSESRKIVAPKSWTPGEQPALQHLSGEEVQSRLEFVRRDGKIDVYRDKETGQLLYHTRLHETDEEIYERAVAVVWQHNRNPGDPPVDAGQQEELRNAIGQLQHLIAKQPAAWGAHVMLGKAWFAVDELKRARDCLQRAADLEPDNTMVLKELAGICLEQADTKQACQVGEHAVAVSPDDPELLGNLAVAYLIDGQTAKAEKTIAHAKRIKPEDAVNQHIGNLVSDVIQGRRESPRTLQQMMSPPKPASWYDRARRWLGRSE</sequence>
<keyword evidence="1" id="KW-0677">Repeat</keyword>
<dbReference type="InterPro" id="IPR011990">
    <property type="entry name" value="TPR-like_helical_dom_sf"/>
</dbReference>
<accession>A0ABP8NCB2</accession>
<dbReference type="Pfam" id="PF14559">
    <property type="entry name" value="TPR_19"/>
    <property type="match status" value="1"/>
</dbReference>
<evidence type="ECO:0000256" key="2">
    <source>
        <dbReference type="ARBA" id="ARBA00022803"/>
    </source>
</evidence>
<keyword evidence="5" id="KW-1185">Reference proteome</keyword>
<comment type="caution">
    <text evidence="4">The sequence shown here is derived from an EMBL/GenBank/DDBJ whole genome shotgun (WGS) entry which is preliminary data.</text>
</comment>
<dbReference type="Proteomes" id="UP001500840">
    <property type="component" value="Unassembled WGS sequence"/>
</dbReference>
<evidence type="ECO:0008006" key="6">
    <source>
        <dbReference type="Google" id="ProtNLM"/>
    </source>
</evidence>
<evidence type="ECO:0000256" key="1">
    <source>
        <dbReference type="ARBA" id="ARBA00022737"/>
    </source>
</evidence>